<proteinExistence type="predicted"/>
<name>A3VHD1_9RHOB</name>
<gene>
    <name evidence="1" type="ORF">RB2654_15410</name>
</gene>
<organism evidence="1 2">
    <name type="scientific">Maritimibacter alkaliphilus HTCC2654</name>
    <dbReference type="NCBI Taxonomy" id="314271"/>
    <lineage>
        <taxon>Bacteria</taxon>
        <taxon>Pseudomonadati</taxon>
        <taxon>Pseudomonadota</taxon>
        <taxon>Alphaproteobacteria</taxon>
        <taxon>Rhodobacterales</taxon>
        <taxon>Roseobacteraceae</taxon>
        <taxon>Maritimibacter</taxon>
    </lineage>
</organism>
<keyword evidence="2" id="KW-1185">Reference proteome</keyword>
<dbReference type="EMBL" id="AAMT01000008">
    <property type="protein sequence ID" value="EAQ12686.1"/>
    <property type="molecule type" value="Genomic_DNA"/>
</dbReference>
<accession>A3VHD1</accession>
<evidence type="ECO:0000313" key="2">
    <source>
        <dbReference type="Proteomes" id="UP000002931"/>
    </source>
</evidence>
<comment type="caution">
    <text evidence="1">The sequence shown here is derived from an EMBL/GenBank/DDBJ whole genome shotgun (WGS) entry which is preliminary data.</text>
</comment>
<dbReference type="Proteomes" id="UP000002931">
    <property type="component" value="Unassembled WGS sequence"/>
</dbReference>
<dbReference type="HOGENOM" id="CLU_1183891_0_0_5"/>
<dbReference type="AlphaFoldDB" id="A3VHD1"/>
<protein>
    <submittedName>
        <fullName evidence="1">Uncharacterized protein</fullName>
    </submittedName>
</protein>
<reference evidence="1 2" key="1">
    <citation type="journal article" date="2010" name="J. Bacteriol.">
        <title>Genome sequences of Pelagibaca bermudensis HTCC2601T and Maritimibacter alkaliphilus HTCC2654T, the type strains of two marine Roseobacter genera.</title>
        <authorList>
            <person name="Thrash J.C."/>
            <person name="Cho J.C."/>
            <person name="Ferriera S."/>
            <person name="Johnson J."/>
            <person name="Vergin K.L."/>
            <person name="Giovannoni S.J."/>
        </authorList>
    </citation>
    <scope>NUCLEOTIDE SEQUENCE [LARGE SCALE GENOMIC DNA]</scope>
    <source>
        <strain evidence="1 2">HTCC2654</strain>
    </source>
</reference>
<sequence length="234" mass="26134">MQHLGHLGVGFQLAPQPRDLDVDRAACRVGIDHVGQFGPRDRRIGPGRQRTHQFDLGRGQAHARFALSQGTRFDVIGERPHPEHLGCGGFGRRAAVEHLVDLVDQRGRLERFQQDLALARFACRDQPQRRGFGQIAQRCGLGHILQHDQVEIQPRQQALRMVYIPRGGDEEAMSTEKGLEQTALGLIRVDQKQMRVRLAHSGSFSALKWRRMSGSIIASSTFRNPSTASGPTSR</sequence>
<evidence type="ECO:0000313" key="1">
    <source>
        <dbReference type="EMBL" id="EAQ12686.1"/>
    </source>
</evidence>